<sequence length="228" mass="24509">MNPLLMPVVAVQGTWIRTTLKMASPATGPTSGTVGEGSGPPLRIAILGESTAAGCGVDTHDDGFPGCLARELAVRTQRSVSWEVAGQFGATARRIRYRLLPRLGERLDVAVLLAGANDVFTRRTPEQWRDNLVAILDSLTDRADDVVMSGLPPFAAFPSLPTALGRYLAERAAALDEVSRQVCAEAPRTTWIGIPEVPIPNFFGHDRFHPSAAGYRSWALAIADHIAR</sequence>
<evidence type="ECO:0000313" key="3">
    <source>
        <dbReference type="Proteomes" id="UP001596203"/>
    </source>
</evidence>
<dbReference type="Gene3D" id="3.40.50.1110">
    <property type="entry name" value="SGNH hydrolase"/>
    <property type="match status" value="1"/>
</dbReference>
<name>A0ABW1K6Z9_9ACTN</name>
<evidence type="ECO:0000313" key="2">
    <source>
        <dbReference type="EMBL" id="MFC6016794.1"/>
    </source>
</evidence>
<keyword evidence="2" id="KW-0378">Hydrolase</keyword>
<dbReference type="InterPro" id="IPR051532">
    <property type="entry name" value="Ester_Hydrolysis_Enzymes"/>
</dbReference>
<proteinExistence type="predicted"/>
<feature type="domain" description="SGNH hydrolase-type esterase" evidence="1">
    <location>
        <begin position="47"/>
        <end position="216"/>
    </location>
</feature>
<dbReference type="InterPro" id="IPR036514">
    <property type="entry name" value="SGNH_hydro_sf"/>
</dbReference>
<dbReference type="PANTHER" id="PTHR30383:SF5">
    <property type="entry name" value="SGNH HYDROLASE-TYPE ESTERASE DOMAIN-CONTAINING PROTEIN"/>
    <property type="match status" value="1"/>
</dbReference>
<dbReference type="RefSeq" id="WP_377420507.1">
    <property type="nucleotide sequence ID" value="NZ_JBHSPR010000008.1"/>
</dbReference>
<dbReference type="GO" id="GO:0016787">
    <property type="term" value="F:hydrolase activity"/>
    <property type="evidence" value="ECO:0007669"/>
    <property type="project" value="UniProtKB-KW"/>
</dbReference>
<organism evidence="2 3">
    <name type="scientific">Plantactinospora solaniradicis</name>
    <dbReference type="NCBI Taxonomy" id="1723736"/>
    <lineage>
        <taxon>Bacteria</taxon>
        <taxon>Bacillati</taxon>
        <taxon>Actinomycetota</taxon>
        <taxon>Actinomycetes</taxon>
        <taxon>Micromonosporales</taxon>
        <taxon>Micromonosporaceae</taxon>
        <taxon>Plantactinospora</taxon>
    </lineage>
</organism>
<reference evidence="3" key="1">
    <citation type="journal article" date="2019" name="Int. J. Syst. Evol. Microbiol.">
        <title>The Global Catalogue of Microorganisms (GCM) 10K type strain sequencing project: providing services to taxonomists for standard genome sequencing and annotation.</title>
        <authorList>
            <consortium name="The Broad Institute Genomics Platform"/>
            <consortium name="The Broad Institute Genome Sequencing Center for Infectious Disease"/>
            <person name="Wu L."/>
            <person name="Ma J."/>
        </authorList>
    </citation>
    <scope>NUCLEOTIDE SEQUENCE [LARGE SCALE GENOMIC DNA]</scope>
    <source>
        <strain evidence="3">ZS-35-S2</strain>
    </source>
</reference>
<dbReference type="InterPro" id="IPR013830">
    <property type="entry name" value="SGNH_hydro"/>
</dbReference>
<dbReference type="SUPFAM" id="SSF52266">
    <property type="entry name" value="SGNH hydrolase"/>
    <property type="match status" value="1"/>
</dbReference>
<dbReference type="CDD" id="cd01836">
    <property type="entry name" value="FeeA_FeeB_like"/>
    <property type="match status" value="1"/>
</dbReference>
<comment type="caution">
    <text evidence="2">The sequence shown here is derived from an EMBL/GenBank/DDBJ whole genome shotgun (WGS) entry which is preliminary data.</text>
</comment>
<evidence type="ECO:0000259" key="1">
    <source>
        <dbReference type="Pfam" id="PF13472"/>
    </source>
</evidence>
<gene>
    <name evidence="2" type="ORF">ACFP2T_11325</name>
</gene>
<protein>
    <submittedName>
        <fullName evidence="2">SGNH/GDSL hydrolase family protein</fullName>
    </submittedName>
</protein>
<accession>A0ABW1K6Z9</accession>
<keyword evidence="3" id="KW-1185">Reference proteome</keyword>
<dbReference type="Proteomes" id="UP001596203">
    <property type="component" value="Unassembled WGS sequence"/>
</dbReference>
<dbReference type="PANTHER" id="PTHR30383">
    <property type="entry name" value="THIOESTERASE 1/PROTEASE 1/LYSOPHOSPHOLIPASE L1"/>
    <property type="match status" value="1"/>
</dbReference>
<dbReference type="Pfam" id="PF13472">
    <property type="entry name" value="Lipase_GDSL_2"/>
    <property type="match status" value="1"/>
</dbReference>
<dbReference type="EMBL" id="JBHSPR010000008">
    <property type="protein sequence ID" value="MFC6016794.1"/>
    <property type="molecule type" value="Genomic_DNA"/>
</dbReference>